<dbReference type="AlphaFoldDB" id="A0A0L8AIL7"/>
<dbReference type="EMBL" id="JSVA01000016">
    <property type="protein sequence ID" value="KOF02081.1"/>
    <property type="molecule type" value="Genomic_DNA"/>
</dbReference>
<dbReference type="InterPro" id="IPR014001">
    <property type="entry name" value="Helicase_ATP-bd"/>
</dbReference>
<keyword evidence="3" id="KW-1185">Reference proteome</keyword>
<dbReference type="GO" id="GO:0005829">
    <property type="term" value="C:cytosol"/>
    <property type="evidence" value="ECO:0007669"/>
    <property type="project" value="TreeGrafter"/>
</dbReference>
<dbReference type="SMART" id="SM00487">
    <property type="entry name" value="DEXDc"/>
    <property type="match status" value="1"/>
</dbReference>
<dbReference type="GO" id="GO:0015668">
    <property type="term" value="F:type III site-specific deoxyribonuclease activity"/>
    <property type="evidence" value="ECO:0007669"/>
    <property type="project" value="InterPro"/>
</dbReference>
<dbReference type="PATRIC" id="fig|1566026.4.peg.1045"/>
<gene>
    <name evidence="2" type="ORF">OB69_13695</name>
</gene>
<dbReference type="GO" id="GO:0003677">
    <property type="term" value="F:DNA binding"/>
    <property type="evidence" value="ECO:0007669"/>
    <property type="project" value="InterPro"/>
</dbReference>
<reference evidence="3" key="1">
    <citation type="submission" date="2014-11" db="EMBL/GenBank/DDBJ databases">
        <title>Genome sequencing of Roseivirga sp. D-25.</title>
        <authorList>
            <person name="Selvaratnam C."/>
            <person name="Thevarajoo S."/>
            <person name="Goh K.M."/>
            <person name="Eee R."/>
            <person name="Chan K.-G."/>
            <person name="Chong C.S."/>
        </authorList>
    </citation>
    <scope>NUCLEOTIDE SEQUENCE [LARGE SCALE GENOMIC DNA]</scope>
    <source>
        <strain evidence="3">D-25</strain>
    </source>
</reference>
<sequence>MKLQFDKNQEYQLQAIQSVIDLFDGQPLNNSDFEFSMANTNSGSITFTEAGVGNNLALTEEELLTNLNKVQKENELREDEISPAIEKLWYNEDASVKGVLEGKSVVTEFPNYSVEMETGTGKTYVYLRSIYELNKVYGFKKFVIVVPSVAIREGVIKSLQITFDHFQEIYENQPADYKVYDSGRLTDLGNFAKSNAIQILVINIDSFTKDANVINQVRETGIKPIEYIQKSNPIVIIDEPQNMETDIRKRAIANLNPLFTLRYSATHKNLYNLVYKLDPVKAYDLGLVKQIEVDSVVARNDSSGAFISVDGFRMAKKSVTAKVSIFVNEKTGVQKKQVSAKVGDDLYKLSKNWDIYKDGYVVNEIDADNQFIEFSSGQIVYQGQAVGGLTDQVLREMVDATVENHFKKEKELQGKGIKVLSIFFIDRVANYREYDDSGNTVQGKFAEWFEESYTKWQNMPAYRGLLSFKAKDVHDGYFSQDKAGKYKDTKETRTTKADDDTFNLIMRDKERLLDEKVPLRFIFSHSALREGWDNPNVFQICTLNETKSDIKKRQEIGRGLRLCVDQTGARNLDRAINRLTVIANEAYESFSKALQKEIEEDCGVKFEGRIKNARARTSVKLKDKWMEDALFLELWEKIRAKTEYKVDYSTEELIANCVAALQAMPPIERPVIYREKNVAKFVRDAKGKLIELGGEQKGSKEKMVKDTNYEIPDFIAYIQSKTELTRDTITQIVLNSNRLGEIFNNPQLFMDSVVRIIKHEFDRIKINGIQYEKIAGQVYEMKLFESAEIEQYLENLIEVKKQAKTLYNYVAIDSLSSPERRFAEDCESRDDILFYVKLPRTFVVKTPIGPYNPDWALIKKEDGEETKIYFIAETKDPKAAKDRTLLRDSERLKIACAEKHFEVIDHVNYRVVGSVSDLKV</sequence>
<feature type="domain" description="Helicase ATP-binding" evidence="1">
    <location>
        <begin position="84"/>
        <end position="291"/>
    </location>
</feature>
<dbReference type="RefSeq" id="WP_053224304.1">
    <property type="nucleotide sequence ID" value="NZ_JSVA01000016.1"/>
</dbReference>
<dbReference type="InterPro" id="IPR050742">
    <property type="entry name" value="Helicase_Restrict-Modif_Enz"/>
</dbReference>
<evidence type="ECO:0000313" key="3">
    <source>
        <dbReference type="Proteomes" id="UP000036908"/>
    </source>
</evidence>
<dbReference type="OrthoDB" id="9804145at2"/>
<dbReference type="Gene3D" id="3.40.50.300">
    <property type="entry name" value="P-loop containing nucleotide triphosphate hydrolases"/>
    <property type="match status" value="2"/>
</dbReference>
<dbReference type="InterPro" id="IPR027417">
    <property type="entry name" value="P-loop_NTPase"/>
</dbReference>
<dbReference type="Pfam" id="PF19778">
    <property type="entry name" value="RE_endonuc"/>
    <property type="match status" value="1"/>
</dbReference>
<protein>
    <recommendedName>
        <fullName evidence="1">Helicase ATP-binding domain-containing protein</fullName>
    </recommendedName>
</protein>
<proteinExistence type="predicted"/>
<dbReference type="SUPFAM" id="SSF52540">
    <property type="entry name" value="P-loop containing nucleoside triphosphate hydrolases"/>
    <property type="match status" value="1"/>
</dbReference>
<accession>A0A0L8AIL7</accession>
<name>A0A0L8AIL7_9BACT</name>
<dbReference type="Pfam" id="PF04851">
    <property type="entry name" value="ResIII"/>
    <property type="match status" value="1"/>
</dbReference>
<dbReference type="GO" id="GO:0005524">
    <property type="term" value="F:ATP binding"/>
    <property type="evidence" value="ECO:0007669"/>
    <property type="project" value="InterPro"/>
</dbReference>
<evidence type="ECO:0000313" key="2">
    <source>
        <dbReference type="EMBL" id="KOF02081.1"/>
    </source>
</evidence>
<dbReference type="Proteomes" id="UP000036908">
    <property type="component" value="Unassembled WGS sequence"/>
</dbReference>
<comment type="caution">
    <text evidence="2">The sequence shown here is derived from an EMBL/GenBank/DDBJ whole genome shotgun (WGS) entry which is preliminary data.</text>
</comment>
<dbReference type="InterPro" id="IPR006935">
    <property type="entry name" value="Helicase/UvrB_N"/>
</dbReference>
<organism evidence="2 3">
    <name type="scientific">Roseivirga seohaensis subsp. aquiponti</name>
    <dbReference type="NCBI Taxonomy" id="1566026"/>
    <lineage>
        <taxon>Bacteria</taxon>
        <taxon>Pseudomonadati</taxon>
        <taxon>Bacteroidota</taxon>
        <taxon>Cytophagia</taxon>
        <taxon>Cytophagales</taxon>
        <taxon>Roseivirgaceae</taxon>
        <taxon>Roseivirga</taxon>
    </lineage>
</organism>
<dbReference type="InterPro" id="IPR045572">
    <property type="entry name" value="RE_endonuc_C"/>
</dbReference>
<dbReference type="PANTHER" id="PTHR47396:SF1">
    <property type="entry name" value="ATP-DEPENDENT HELICASE IRC3-RELATED"/>
    <property type="match status" value="1"/>
</dbReference>
<dbReference type="PANTHER" id="PTHR47396">
    <property type="entry name" value="TYPE I RESTRICTION ENZYME ECOKI R PROTEIN"/>
    <property type="match status" value="1"/>
</dbReference>
<evidence type="ECO:0000259" key="1">
    <source>
        <dbReference type="SMART" id="SM00487"/>
    </source>
</evidence>